<dbReference type="AlphaFoldDB" id="A0A7J6XS76"/>
<feature type="transmembrane region" description="Helical" evidence="2">
    <location>
        <begin position="59"/>
        <end position="83"/>
    </location>
</feature>
<keyword evidence="2" id="KW-1133">Transmembrane helix</keyword>
<reference evidence="3 4" key="1">
    <citation type="journal article" date="2019" name="Genome Biol. Evol.">
        <title>Nanopore Sequencing Significantly Improves Genome Assembly of the Protozoan Parasite Trypanosoma cruzi.</title>
        <authorList>
            <person name="Diaz-Viraque F."/>
            <person name="Pita S."/>
            <person name="Greif G."/>
            <person name="de Souza R.C.M."/>
            <person name="Iraola G."/>
            <person name="Robello C."/>
        </authorList>
    </citation>
    <scope>NUCLEOTIDE SEQUENCE [LARGE SCALE GENOMIC DNA]</scope>
    <source>
        <strain evidence="3 4">Berenice</strain>
    </source>
</reference>
<keyword evidence="2" id="KW-0812">Transmembrane</keyword>
<evidence type="ECO:0000256" key="1">
    <source>
        <dbReference type="SAM" id="MobiDB-lite"/>
    </source>
</evidence>
<sequence length="308" mass="32631">MCMRTGALGLFFFSFFNFCFLIIVFYCFSNLWFAGRCASSAIVLIPSVSWCVRCCCCWGAAICCCAVAVRGVAAVFPFVFLVLSQVGSAALGDSTVCDDDWPCALRPVGSCSDAQLLVRVSDGCCDGVRLLPAGDGAVTAGHAGGVMAAEGGPVAGGSGRKGNVNSEDNSNQEDEEGGGSTAVEGHNPTSGGPLTAPRGRTNPAATHCEVALAIRPALAARLLLGCVQVDRSLWAEGTLQAQHPHAPTHLSRQQVECMLVAGGPPRAVRLRNKPSRDSHRCQGRRRKHRRAMKEENPERNTRPTKSQK</sequence>
<name>A0A7J6XS76_TRYCR</name>
<proteinExistence type="predicted"/>
<dbReference type="Proteomes" id="UP000583944">
    <property type="component" value="Unassembled WGS sequence"/>
</dbReference>
<feature type="region of interest" description="Disordered" evidence="1">
    <location>
        <begin position="151"/>
        <end position="202"/>
    </location>
</feature>
<feature type="region of interest" description="Disordered" evidence="1">
    <location>
        <begin position="266"/>
        <end position="308"/>
    </location>
</feature>
<feature type="compositionally biased region" description="Basic and acidic residues" evidence="1">
    <location>
        <begin position="292"/>
        <end position="301"/>
    </location>
</feature>
<gene>
    <name evidence="3" type="ORF">ECC02_009839</name>
</gene>
<feature type="compositionally biased region" description="Basic residues" evidence="1">
    <location>
        <begin position="281"/>
        <end position="291"/>
    </location>
</feature>
<evidence type="ECO:0000313" key="3">
    <source>
        <dbReference type="EMBL" id="KAF5217322.1"/>
    </source>
</evidence>
<evidence type="ECO:0000313" key="4">
    <source>
        <dbReference type="Proteomes" id="UP000583944"/>
    </source>
</evidence>
<accession>A0A7J6XS76</accession>
<protein>
    <submittedName>
        <fullName evidence="3">Uncharacterized protein</fullName>
    </submittedName>
</protein>
<organism evidence="3 4">
    <name type="scientific">Trypanosoma cruzi</name>
    <dbReference type="NCBI Taxonomy" id="5693"/>
    <lineage>
        <taxon>Eukaryota</taxon>
        <taxon>Discoba</taxon>
        <taxon>Euglenozoa</taxon>
        <taxon>Kinetoplastea</taxon>
        <taxon>Metakinetoplastina</taxon>
        <taxon>Trypanosomatida</taxon>
        <taxon>Trypanosomatidae</taxon>
        <taxon>Trypanosoma</taxon>
        <taxon>Schizotrypanum</taxon>
    </lineage>
</organism>
<keyword evidence="2" id="KW-0472">Membrane</keyword>
<dbReference type="EMBL" id="JABDHM010000142">
    <property type="protein sequence ID" value="KAF5217322.1"/>
    <property type="molecule type" value="Genomic_DNA"/>
</dbReference>
<evidence type="ECO:0000256" key="2">
    <source>
        <dbReference type="SAM" id="Phobius"/>
    </source>
</evidence>
<dbReference type="VEuPathDB" id="TriTrypDB:ECC02_009839"/>
<comment type="caution">
    <text evidence="3">The sequence shown here is derived from an EMBL/GenBank/DDBJ whole genome shotgun (WGS) entry which is preliminary data.</text>
</comment>
<feature type="transmembrane region" description="Helical" evidence="2">
    <location>
        <begin position="7"/>
        <end position="26"/>
    </location>
</feature>
<feature type="transmembrane region" description="Helical" evidence="2">
    <location>
        <begin position="32"/>
        <end position="52"/>
    </location>
</feature>